<dbReference type="UniPathway" id="UPA00219"/>
<feature type="binding site" evidence="7">
    <location>
        <begin position="45"/>
        <end position="46"/>
    </location>
    <ligand>
        <name>substrate</name>
    </ligand>
</feature>
<keyword evidence="4 7" id="KW-0573">Peptidoglycan synthesis</keyword>
<feature type="active site" description="Proton donor/acceptor" evidence="7">
    <location>
        <position position="77"/>
    </location>
</feature>
<dbReference type="SUPFAM" id="SSF53681">
    <property type="entry name" value="Aspartate/glutamate racemase"/>
    <property type="match status" value="2"/>
</dbReference>
<keyword evidence="3 7" id="KW-0133">Cell shape</keyword>
<reference evidence="8 9" key="1">
    <citation type="submission" date="2017-01" db="EMBL/GenBank/DDBJ databases">
        <authorList>
            <person name="Mah S.A."/>
            <person name="Swanson W.J."/>
            <person name="Moy G.W."/>
            <person name="Vacquier V.D."/>
        </authorList>
    </citation>
    <scope>NUCLEOTIDE SEQUENCE [LARGE SCALE GENOMIC DNA]</scope>
    <source>
        <strain evidence="8 9">DSM 22694</strain>
    </source>
</reference>
<dbReference type="InterPro" id="IPR015942">
    <property type="entry name" value="Asp/Glu/hydantoin_racemase"/>
</dbReference>
<dbReference type="PANTHER" id="PTHR21198">
    <property type="entry name" value="GLUTAMATE RACEMASE"/>
    <property type="match status" value="1"/>
</dbReference>
<comment type="function">
    <text evidence="7">Provides the (R)-glutamate required for cell wall biosynthesis.</text>
</comment>
<dbReference type="PROSITE" id="PS00923">
    <property type="entry name" value="ASP_GLU_RACEMASE_1"/>
    <property type="match status" value="1"/>
</dbReference>
<evidence type="ECO:0000256" key="3">
    <source>
        <dbReference type="ARBA" id="ARBA00022960"/>
    </source>
</evidence>
<accession>A0A1P8K8V5</accession>
<evidence type="ECO:0000256" key="6">
    <source>
        <dbReference type="ARBA" id="ARBA00023316"/>
    </source>
</evidence>
<dbReference type="Gene3D" id="3.40.50.1860">
    <property type="match status" value="2"/>
</dbReference>
<dbReference type="eggNOG" id="COG0796">
    <property type="taxonomic scope" value="Bacteria"/>
</dbReference>
<keyword evidence="6 7" id="KW-0961">Cell wall biogenesis/degradation</keyword>
<evidence type="ECO:0000256" key="4">
    <source>
        <dbReference type="ARBA" id="ARBA00022984"/>
    </source>
</evidence>
<name>A0A1P8K8V5_9BURK</name>
<evidence type="ECO:0000313" key="8">
    <source>
        <dbReference type="EMBL" id="APW42431.1"/>
    </source>
</evidence>
<dbReference type="STRING" id="1484693.RS694_07680"/>
<dbReference type="HAMAP" id="MF_00258">
    <property type="entry name" value="Glu_racemase"/>
    <property type="match status" value="1"/>
</dbReference>
<evidence type="ECO:0000256" key="7">
    <source>
        <dbReference type="HAMAP-Rule" id="MF_00258"/>
    </source>
</evidence>
<gene>
    <name evidence="7" type="primary">murI</name>
    <name evidence="8" type="ORF">RS694_07680</name>
</gene>
<dbReference type="Proteomes" id="UP000186110">
    <property type="component" value="Chromosome"/>
</dbReference>
<dbReference type="GO" id="GO:0008360">
    <property type="term" value="P:regulation of cell shape"/>
    <property type="evidence" value="ECO:0007669"/>
    <property type="project" value="UniProtKB-KW"/>
</dbReference>
<dbReference type="PANTHER" id="PTHR21198:SF2">
    <property type="entry name" value="GLUTAMATE RACEMASE"/>
    <property type="match status" value="1"/>
</dbReference>
<feature type="active site" description="Proton donor/acceptor" evidence="7">
    <location>
        <position position="191"/>
    </location>
</feature>
<feature type="binding site" evidence="7">
    <location>
        <begin position="78"/>
        <end position="79"/>
    </location>
    <ligand>
        <name>substrate</name>
    </ligand>
</feature>
<dbReference type="GO" id="GO:0071555">
    <property type="term" value="P:cell wall organization"/>
    <property type="evidence" value="ECO:0007669"/>
    <property type="project" value="UniProtKB-KW"/>
</dbReference>
<feature type="binding site" evidence="7">
    <location>
        <begin position="13"/>
        <end position="14"/>
    </location>
    <ligand>
        <name>substrate</name>
    </ligand>
</feature>
<comment type="similarity">
    <text evidence="7">Belongs to the aspartate/glutamate racemases family.</text>
</comment>
<proteinExistence type="inferred from homology"/>
<dbReference type="EC" id="5.1.1.3" evidence="2 7"/>
<dbReference type="InterPro" id="IPR018187">
    <property type="entry name" value="Asp/Glu_racemase_AS_1"/>
</dbReference>
<dbReference type="Pfam" id="PF01177">
    <property type="entry name" value="Asp_Glu_race"/>
    <property type="match status" value="1"/>
</dbReference>
<organism evidence="8 9">
    <name type="scientific">Rhodoferax saidenbachensis</name>
    <dbReference type="NCBI Taxonomy" id="1484693"/>
    <lineage>
        <taxon>Bacteria</taxon>
        <taxon>Pseudomonadati</taxon>
        <taxon>Pseudomonadota</taxon>
        <taxon>Betaproteobacteria</taxon>
        <taxon>Burkholderiales</taxon>
        <taxon>Comamonadaceae</taxon>
        <taxon>Rhodoferax</taxon>
    </lineage>
</organism>
<dbReference type="InterPro" id="IPR004391">
    <property type="entry name" value="Glu_race"/>
</dbReference>
<feature type="binding site" evidence="7">
    <location>
        <begin position="192"/>
        <end position="193"/>
    </location>
    <ligand>
        <name>substrate</name>
    </ligand>
</feature>
<dbReference type="PROSITE" id="PS00924">
    <property type="entry name" value="ASP_GLU_RACEMASE_2"/>
    <property type="match status" value="1"/>
</dbReference>
<keyword evidence="9" id="KW-1185">Reference proteome</keyword>
<evidence type="ECO:0000256" key="5">
    <source>
        <dbReference type="ARBA" id="ARBA00023235"/>
    </source>
</evidence>
<sequence>MTISASSPIGVFDSGLGGLSVLRALRAELPHERFVYVSDSGHAPYGERDDTHVIARSHAITQHLREQHQIKAMVVACNTATAAAIRLLRQDHADLPIVGIEPALKPAAASSKTGVVGVMATRSTLQSEKFLALLATLHGQATFVLQPCDGLVDAIEREDAIKTEAACAGYARAMGQFGLNSEEMDTLVLGCTHYPFVEAELRRTIGDQVVLLEGGAPVARQTRRLLAEKNLLAATSAVEEDVTFFTTGKADILANAVRRWLQLERPVSALQIA</sequence>
<comment type="pathway">
    <text evidence="7">Cell wall biogenesis; peptidoglycan biosynthesis.</text>
</comment>
<keyword evidence="5 7" id="KW-0413">Isomerase</keyword>
<dbReference type="InterPro" id="IPR033134">
    <property type="entry name" value="Asp/Glu_racemase_AS_2"/>
</dbReference>
<dbReference type="InterPro" id="IPR001920">
    <property type="entry name" value="Asp/Glu_race"/>
</dbReference>
<protein>
    <recommendedName>
        <fullName evidence="2 7">Glutamate racemase</fullName>
        <ecNumber evidence="2 7">5.1.1.3</ecNumber>
    </recommendedName>
</protein>
<dbReference type="AlphaFoldDB" id="A0A1P8K8V5"/>
<dbReference type="RefSeq" id="WP_029705784.1">
    <property type="nucleotide sequence ID" value="NZ_CP019239.1"/>
</dbReference>
<comment type="catalytic activity">
    <reaction evidence="1 7">
        <text>L-glutamate = D-glutamate</text>
        <dbReference type="Rhea" id="RHEA:12813"/>
        <dbReference type="ChEBI" id="CHEBI:29985"/>
        <dbReference type="ChEBI" id="CHEBI:29986"/>
        <dbReference type="EC" id="5.1.1.3"/>
    </reaction>
</comment>
<evidence type="ECO:0000256" key="1">
    <source>
        <dbReference type="ARBA" id="ARBA00001602"/>
    </source>
</evidence>
<dbReference type="GO" id="GO:0009252">
    <property type="term" value="P:peptidoglycan biosynthetic process"/>
    <property type="evidence" value="ECO:0007669"/>
    <property type="project" value="UniProtKB-UniRule"/>
</dbReference>
<dbReference type="GO" id="GO:0008881">
    <property type="term" value="F:glutamate racemase activity"/>
    <property type="evidence" value="ECO:0007669"/>
    <property type="project" value="UniProtKB-UniRule"/>
</dbReference>
<dbReference type="EMBL" id="CP019239">
    <property type="protein sequence ID" value="APW42431.1"/>
    <property type="molecule type" value="Genomic_DNA"/>
</dbReference>
<dbReference type="KEGG" id="rsb:RS694_07680"/>
<dbReference type="NCBIfam" id="TIGR00067">
    <property type="entry name" value="glut_race"/>
    <property type="match status" value="1"/>
</dbReference>
<evidence type="ECO:0000256" key="2">
    <source>
        <dbReference type="ARBA" id="ARBA00013090"/>
    </source>
</evidence>
<evidence type="ECO:0000313" key="9">
    <source>
        <dbReference type="Proteomes" id="UP000186110"/>
    </source>
</evidence>